<sequence>MINVANKPLSAEDWAAACKHLVRKDRVLRRLIPEHAGQLLRRDADGFALLVRSVVWQQLSEPAAQQLWRRYLALPGACTAQGLLATSDDALKAIRLPQRKIGYLKDLAQWFAASPKDALSWVGDDDDAVADTLLALRGIGRWNAEMFLIFHLGRPNVLPLDDAALQAGISAHYFSGDPVSRSDVREVAQAWQPWSSVGAWLIWRSQNAMPMALHMD</sequence>
<dbReference type="RefSeq" id="WP_184707933.1">
    <property type="nucleotide sequence ID" value="NZ_JACHKZ010000010.1"/>
</dbReference>
<feature type="domain" description="HhH-GPD" evidence="5">
    <location>
        <begin position="55"/>
        <end position="207"/>
    </location>
</feature>
<reference evidence="6 7" key="1">
    <citation type="submission" date="2020-08" db="EMBL/GenBank/DDBJ databases">
        <title>Functional genomics of gut bacteria from endangered species of beetles.</title>
        <authorList>
            <person name="Carlos-Shanley C."/>
        </authorList>
    </citation>
    <scope>NUCLEOTIDE SEQUENCE [LARGE SCALE GENOMIC DNA]</scope>
    <source>
        <strain evidence="6 7">S00124</strain>
    </source>
</reference>
<keyword evidence="4" id="KW-0234">DNA repair</keyword>
<evidence type="ECO:0000313" key="7">
    <source>
        <dbReference type="Proteomes" id="UP000562492"/>
    </source>
</evidence>
<dbReference type="Gene3D" id="1.10.340.30">
    <property type="entry name" value="Hypothetical protein, domain 2"/>
    <property type="match status" value="1"/>
</dbReference>
<dbReference type="EMBL" id="JACHKZ010000010">
    <property type="protein sequence ID" value="MBB6577961.1"/>
    <property type="molecule type" value="Genomic_DNA"/>
</dbReference>
<dbReference type="Proteomes" id="UP000562492">
    <property type="component" value="Unassembled WGS sequence"/>
</dbReference>
<dbReference type="SMART" id="SM00478">
    <property type="entry name" value="ENDO3c"/>
    <property type="match status" value="1"/>
</dbReference>
<proteinExistence type="predicted"/>
<evidence type="ECO:0000313" key="6">
    <source>
        <dbReference type="EMBL" id="MBB6577961.1"/>
    </source>
</evidence>
<keyword evidence="3" id="KW-0227">DNA damage</keyword>
<dbReference type="Pfam" id="PF00730">
    <property type="entry name" value="HhH-GPD"/>
    <property type="match status" value="1"/>
</dbReference>
<keyword evidence="6" id="KW-0378">Hydrolase</keyword>
<dbReference type="PANTHER" id="PTHR43003">
    <property type="entry name" value="DNA-3-METHYLADENINE GLYCOSYLASE"/>
    <property type="match status" value="1"/>
</dbReference>
<dbReference type="CDD" id="cd00056">
    <property type="entry name" value="ENDO3c"/>
    <property type="match status" value="1"/>
</dbReference>
<keyword evidence="7" id="KW-1185">Reference proteome</keyword>
<accession>A0ABR6RFM1</accession>
<dbReference type="GO" id="GO:0003905">
    <property type="term" value="F:alkylbase DNA N-glycosylase activity"/>
    <property type="evidence" value="ECO:0007669"/>
    <property type="project" value="UniProtKB-EC"/>
</dbReference>
<dbReference type="SUPFAM" id="SSF48150">
    <property type="entry name" value="DNA-glycosylase"/>
    <property type="match status" value="1"/>
</dbReference>
<comment type="caution">
    <text evidence="6">The sequence shown here is derived from an EMBL/GenBank/DDBJ whole genome shotgun (WGS) entry which is preliminary data.</text>
</comment>
<evidence type="ECO:0000256" key="1">
    <source>
        <dbReference type="ARBA" id="ARBA00000086"/>
    </source>
</evidence>
<evidence type="ECO:0000256" key="4">
    <source>
        <dbReference type="ARBA" id="ARBA00023204"/>
    </source>
</evidence>
<comment type="catalytic activity">
    <reaction evidence="1">
        <text>Hydrolysis of alkylated DNA, releasing 3-methyladenine, 3-methylguanine, 7-methylguanine and 7-methyladenine.</text>
        <dbReference type="EC" id="3.2.2.21"/>
    </reaction>
</comment>
<dbReference type="EC" id="3.2.2.21" evidence="2"/>
<dbReference type="InterPro" id="IPR003265">
    <property type="entry name" value="HhH-GPD_domain"/>
</dbReference>
<dbReference type="InterPro" id="IPR051912">
    <property type="entry name" value="Alkylbase_DNA_Glycosylase/TA"/>
</dbReference>
<dbReference type="InterPro" id="IPR011257">
    <property type="entry name" value="DNA_glycosylase"/>
</dbReference>
<organism evidence="6 7">
    <name type="scientific">Comamonas odontotermitis</name>
    <dbReference type="NCBI Taxonomy" id="379895"/>
    <lineage>
        <taxon>Bacteria</taxon>
        <taxon>Pseudomonadati</taxon>
        <taxon>Pseudomonadota</taxon>
        <taxon>Betaproteobacteria</taxon>
        <taxon>Burkholderiales</taxon>
        <taxon>Comamonadaceae</taxon>
        <taxon>Comamonas</taxon>
    </lineage>
</organism>
<name>A0ABR6RFM1_9BURK</name>
<keyword evidence="6" id="KW-0326">Glycosidase</keyword>
<dbReference type="PANTHER" id="PTHR43003:SF5">
    <property type="entry name" value="DNA-3-METHYLADENINE GLYCOSYLASE"/>
    <property type="match status" value="1"/>
</dbReference>
<protein>
    <recommendedName>
        <fullName evidence="2">DNA-3-methyladenine glycosylase II</fullName>
        <ecNumber evidence="2">3.2.2.21</ecNumber>
    </recommendedName>
</protein>
<evidence type="ECO:0000256" key="2">
    <source>
        <dbReference type="ARBA" id="ARBA00012000"/>
    </source>
</evidence>
<dbReference type="Gene3D" id="1.10.1670.40">
    <property type="match status" value="1"/>
</dbReference>
<evidence type="ECO:0000259" key="5">
    <source>
        <dbReference type="SMART" id="SM00478"/>
    </source>
</evidence>
<evidence type="ECO:0000256" key="3">
    <source>
        <dbReference type="ARBA" id="ARBA00022763"/>
    </source>
</evidence>
<gene>
    <name evidence="6" type="ORF">HNP33_002029</name>
</gene>